<dbReference type="EMBL" id="SNYI01000001">
    <property type="protein sequence ID" value="TDQ32927.1"/>
    <property type="molecule type" value="Genomic_DNA"/>
</dbReference>
<evidence type="ECO:0000313" key="1">
    <source>
        <dbReference type="EMBL" id="TDQ32927.1"/>
    </source>
</evidence>
<reference evidence="1 2" key="1">
    <citation type="submission" date="2019-03" db="EMBL/GenBank/DDBJ databases">
        <title>Genomic Encyclopedia of Archaeal and Bacterial Type Strains, Phase II (KMG-II): from individual species to whole genera.</title>
        <authorList>
            <person name="Goeker M."/>
        </authorList>
    </citation>
    <scope>NUCLEOTIDE SEQUENCE [LARGE SCALE GENOMIC DNA]</scope>
    <source>
        <strain evidence="1 2">DSM 18435</strain>
    </source>
</reference>
<accession>A0A4R6TRI2</accession>
<comment type="caution">
    <text evidence="1">The sequence shown here is derived from an EMBL/GenBank/DDBJ whole genome shotgun (WGS) entry which is preliminary data.</text>
</comment>
<dbReference type="AlphaFoldDB" id="A0A4R6TRI2"/>
<name>A0A4R6TRI2_9FLAO</name>
<evidence type="ECO:0000313" key="2">
    <source>
        <dbReference type="Proteomes" id="UP000295468"/>
    </source>
</evidence>
<dbReference type="OrthoDB" id="676614at2"/>
<dbReference type="Proteomes" id="UP000295468">
    <property type="component" value="Unassembled WGS sequence"/>
</dbReference>
<evidence type="ECO:0008006" key="3">
    <source>
        <dbReference type="Google" id="ProtNLM"/>
    </source>
</evidence>
<protein>
    <recommendedName>
        <fullName evidence="3">IPExxxVDY family protein</fullName>
    </recommendedName>
</protein>
<proteinExistence type="predicted"/>
<dbReference type="NCBIfam" id="NF033205">
    <property type="entry name" value="IPExxxVDY"/>
    <property type="match status" value="1"/>
</dbReference>
<sequence>MTTTHKIFEELCEEEFTLWALHSSLEDHALVYALNYYLKSRFKRAPADLDISKSIVFPYFEWKDEAHDQYWRLITNKSRVRQDLEFQDLFRDEPAFTAHHLIPEYRDADYLIKIEGELLASDEERLAQLKKIPGMITAYPVNIENLKSRKNLTF</sequence>
<organism evidence="1 2">
    <name type="scientific">Zeaxanthinibacter enoshimensis</name>
    <dbReference type="NCBI Taxonomy" id="392009"/>
    <lineage>
        <taxon>Bacteria</taxon>
        <taxon>Pseudomonadati</taxon>
        <taxon>Bacteroidota</taxon>
        <taxon>Flavobacteriia</taxon>
        <taxon>Flavobacteriales</taxon>
        <taxon>Flavobacteriaceae</taxon>
        <taxon>Zeaxanthinibacter</taxon>
    </lineage>
</organism>
<dbReference type="RefSeq" id="WP_133642950.1">
    <property type="nucleotide sequence ID" value="NZ_SNYI01000001.1"/>
</dbReference>
<dbReference type="InterPro" id="IPR047690">
    <property type="entry name" value="IPExxxVDY_fam"/>
</dbReference>
<keyword evidence="2" id="KW-1185">Reference proteome</keyword>
<gene>
    <name evidence="1" type="ORF">CLV82_0765</name>
</gene>